<dbReference type="EMBL" id="WNWS01000247">
    <property type="protein sequence ID" value="KAE9973270.1"/>
    <property type="molecule type" value="Genomic_DNA"/>
</dbReference>
<dbReference type="Proteomes" id="UP000447873">
    <property type="component" value="Unassembled WGS sequence"/>
</dbReference>
<evidence type="ECO:0000313" key="2">
    <source>
        <dbReference type="Proteomes" id="UP000447873"/>
    </source>
</evidence>
<comment type="caution">
    <text evidence="1">The sequence shown here is derived from an EMBL/GenBank/DDBJ whole genome shotgun (WGS) entry which is preliminary data.</text>
</comment>
<organism evidence="1 2">
    <name type="scientific">Venturia inaequalis</name>
    <name type="common">Apple scab fungus</name>
    <dbReference type="NCBI Taxonomy" id="5025"/>
    <lineage>
        <taxon>Eukaryota</taxon>
        <taxon>Fungi</taxon>
        <taxon>Dikarya</taxon>
        <taxon>Ascomycota</taxon>
        <taxon>Pezizomycotina</taxon>
        <taxon>Dothideomycetes</taxon>
        <taxon>Pleosporomycetidae</taxon>
        <taxon>Venturiales</taxon>
        <taxon>Venturiaceae</taxon>
        <taxon>Venturia</taxon>
    </lineage>
</organism>
<name>A0A8H3YTL0_VENIN</name>
<gene>
    <name evidence="1" type="ORF">EG328_004498</name>
</gene>
<sequence>MPTPGAKHLTPTEIKWLEDTYDTMRRRLLVPTVGEMISHYYCAYPSRKMAHQEAETAKDVEKEIGDIVLDIQAKEQ</sequence>
<proteinExistence type="predicted"/>
<reference evidence="1 2" key="1">
    <citation type="submission" date="2018-12" db="EMBL/GenBank/DDBJ databases">
        <title>Venturia inaequalis Genome Resource.</title>
        <authorList>
            <person name="Lichtner F.J."/>
        </authorList>
    </citation>
    <scope>NUCLEOTIDE SEQUENCE [LARGE SCALE GENOMIC DNA]</scope>
    <source>
        <strain evidence="1 2">120213</strain>
    </source>
</reference>
<evidence type="ECO:0000313" key="1">
    <source>
        <dbReference type="EMBL" id="KAE9973270.1"/>
    </source>
</evidence>
<dbReference type="AlphaFoldDB" id="A0A8H3YTL0"/>
<accession>A0A8H3YTL0</accession>
<feature type="non-terminal residue" evidence="1">
    <location>
        <position position="76"/>
    </location>
</feature>
<protein>
    <submittedName>
        <fullName evidence="1">Uncharacterized protein</fullName>
    </submittedName>
</protein>